<evidence type="ECO:0000313" key="2">
    <source>
        <dbReference type="Proteomes" id="UP000078559"/>
    </source>
</evidence>
<dbReference type="InterPro" id="IPR032710">
    <property type="entry name" value="NTF2-like_dom_sf"/>
</dbReference>
<dbReference type="SUPFAM" id="SSF54427">
    <property type="entry name" value="NTF2-like"/>
    <property type="match status" value="1"/>
</dbReference>
<dbReference type="OrthoDB" id="3758478at2759"/>
<dbReference type="Proteomes" id="UP000078559">
    <property type="component" value="Chromosome 1"/>
</dbReference>
<reference evidence="1" key="1">
    <citation type="submission" date="2014-12" db="EMBL/GenBank/DDBJ databases">
        <title>Genome Sequence of Valsa Canker Pathogens Uncovers a Specific Adaption of Colonization on Woody Bark.</title>
        <authorList>
            <person name="Yin Z."/>
            <person name="Liu H."/>
            <person name="Gao X."/>
            <person name="Li Z."/>
            <person name="Song N."/>
            <person name="Ke X."/>
            <person name="Dai Q."/>
            <person name="Wu Y."/>
            <person name="Sun Y."/>
            <person name="Xu J.-R."/>
            <person name="Kang Z.K."/>
            <person name="Wang L."/>
            <person name="Huang L."/>
        </authorList>
    </citation>
    <scope>NUCLEOTIDE SEQUENCE [LARGE SCALE GENOMIC DNA]</scope>
    <source>
        <strain evidence="1">03-8</strain>
    </source>
</reference>
<gene>
    <name evidence="1" type="ORF">VM1G_11335</name>
</gene>
<dbReference type="PANTHER" id="PTHR39598:SF1">
    <property type="entry name" value="AUSTINOID BIOSYNTHESIS CLUSTERS PROTEIN F-RELATED"/>
    <property type="match status" value="1"/>
</dbReference>
<dbReference type="AlphaFoldDB" id="A0A194VNF6"/>
<sequence length="148" mass="16957">MPAPAHIQAATLDRFIAGWKKWTPEEYLATWSDDCTQQLMPSSLGVPARSRAEVDVFLPKLMTVLTNYELETSRIVHDAANSKAVIYASSKADTLLGDFKWNNDFAVFLSFTEDGDKINRMEEMVDTAFYHEFFPRFQKYLMETEGTK</sequence>
<dbReference type="SMR" id="A0A194VNF6"/>
<dbReference type="PANTHER" id="PTHR39598">
    <property type="entry name" value="AUSTINOL SYNTHESIS PROTEIN F-RELATED"/>
    <property type="match status" value="1"/>
</dbReference>
<dbReference type="InterPro" id="IPR050977">
    <property type="entry name" value="Fungal_Meroterpenoid_Isomerase"/>
</dbReference>
<protein>
    <submittedName>
        <fullName evidence="1">Uncharacterized protein</fullName>
    </submittedName>
</protein>
<organism evidence="1 2">
    <name type="scientific">Cytospora mali</name>
    <name type="common">Apple Valsa canker fungus</name>
    <name type="synonym">Valsa mali</name>
    <dbReference type="NCBI Taxonomy" id="578113"/>
    <lineage>
        <taxon>Eukaryota</taxon>
        <taxon>Fungi</taxon>
        <taxon>Dikarya</taxon>
        <taxon>Ascomycota</taxon>
        <taxon>Pezizomycotina</taxon>
        <taxon>Sordariomycetes</taxon>
        <taxon>Sordariomycetidae</taxon>
        <taxon>Diaporthales</taxon>
        <taxon>Cytosporaceae</taxon>
        <taxon>Cytospora</taxon>
    </lineage>
</organism>
<dbReference type="Gene3D" id="3.10.450.50">
    <property type="match status" value="1"/>
</dbReference>
<proteinExistence type="predicted"/>
<evidence type="ECO:0000313" key="1">
    <source>
        <dbReference type="EMBL" id="KUI65704.1"/>
    </source>
</evidence>
<keyword evidence="2" id="KW-1185">Reference proteome</keyword>
<name>A0A194VNF6_CYTMA</name>
<accession>A0A194VNF6</accession>
<dbReference type="EMBL" id="CM003098">
    <property type="protein sequence ID" value="KUI65704.1"/>
    <property type="molecule type" value="Genomic_DNA"/>
</dbReference>